<dbReference type="FunFam" id="3.20.20.60:FF:000003">
    <property type="entry name" value="3-methyl-2-oxobutanoate hydroxymethyltransferase"/>
    <property type="match status" value="1"/>
</dbReference>
<dbReference type="PANTHER" id="PTHR20881">
    <property type="entry name" value="3-METHYL-2-OXOBUTANOATE HYDROXYMETHYLTRANSFERASE"/>
    <property type="match status" value="1"/>
</dbReference>
<dbReference type="InterPro" id="IPR003700">
    <property type="entry name" value="Pantoate_hydroxy_MeTrfase"/>
</dbReference>
<dbReference type="PIRSF" id="PIRSF000388">
    <property type="entry name" value="Pantoate_hydroxy_MeTrfase"/>
    <property type="match status" value="1"/>
</dbReference>
<reference evidence="11 12" key="1">
    <citation type="submission" date="2014-09" db="EMBL/GenBank/DDBJ databases">
        <title>Genome sequencing and annotation of Bacillus Okhensis strain Kh10-101T.</title>
        <authorList>
            <person name="Prakash J.S."/>
        </authorList>
    </citation>
    <scope>NUCLEOTIDE SEQUENCE [LARGE SCALE GENOMIC DNA]</scope>
    <source>
        <strain evidence="12">Kh10-101T</strain>
    </source>
</reference>
<organism evidence="11 12">
    <name type="scientific">Halalkalibacter okhensis</name>
    <dbReference type="NCBI Taxonomy" id="333138"/>
    <lineage>
        <taxon>Bacteria</taxon>
        <taxon>Bacillati</taxon>
        <taxon>Bacillota</taxon>
        <taxon>Bacilli</taxon>
        <taxon>Bacillales</taxon>
        <taxon>Bacillaceae</taxon>
        <taxon>Halalkalibacter</taxon>
    </lineage>
</organism>
<dbReference type="AlphaFoldDB" id="A0A0B0IHH7"/>
<dbReference type="HAMAP" id="MF_00156">
    <property type="entry name" value="PanB"/>
    <property type="match status" value="1"/>
</dbReference>
<comment type="pathway">
    <text evidence="1 7">Cofactor biosynthesis; (R)-pantothenate biosynthesis; (R)-pantoate from 3-methyl-2-oxobutanoate: step 1/2.</text>
</comment>
<feature type="binding site" evidence="7 9">
    <location>
        <position position="112"/>
    </location>
    <ligand>
        <name>3-methyl-2-oxobutanoate</name>
        <dbReference type="ChEBI" id="CHEBI:11851"/>
    </ligand>
</feature>
<dbReference type="NCBIfam" id="NF001452">
    <property type="entry name" value="PRK00311.1"/>
    <property type="match status" value="1"/>
</dbReference>
<dbReference type="InterPro" id="IPR015813">
    <property type="entry name" value="Pyrv/PenolPyrv_kinase-like_dom"/>
</dbReference>
<feature type="binding site" evidence="7 10">
    <location>
        <position position="82"/>
    </location>
    <ligand>
        <name>Mg(2+)</name>
        <dbReference type="ChEBI" id="CHEBI:18420"/>
    </ligand>
</feature>
<dbReference type="GO" id="GO:0003864">
    <property type="term" value="F:3-methyl-2-oxobutanoate hydroxymethyltransferase activity"/>
    <property type="evidence" value="ECO:0007669"/>
    <property type="project" value="UniProtKB-UniRule"/>
</dbReference>
<evidence type="ECO:0000256" key="8">
    <source>
        <dbReference type="PIRSR" id="PIRSR000388-1"/>
    </source>
</evidence>
<feature type="binding site" evidence="7 9">
    <location>
        <begin position="43"/>
        <end position="44"/>
    </location>
    <ligand>
        <name>3-methyl-2-oxobutanoate</name>
        <dbReference type="ChEBI" id="CHEBI:11851"/>
    </ligand>
</feature>
<evidence type="ECO:0000313" key="11">
    <source>
        <dbReference type="EMBL" id="KHF40307.1"/>
    </source>
</evidence>
<comment type="cofactor">
    <cofactor evidence="7 10">
        <name>Mg(2+)</name>
        <dbReference type="ChEBI" id="CHEBI:18420"/>
    </cofactor>
    <text evidence="7 10">Binds 1 Mg(2+) ion per subunit.</text>
</comment>
<dbReference type="EMBL" id="JRJU01000010">
    <property type="protein sequence ID" value="KHF40307.1"/>
    <property type="molecule type" value="Genomic_DNA"/>
</dbReference>
<dbReference type="GO" id="GO:0000287">
    <property type="term" value="F:magnesium ion binding"/>
    <property type="evidence" value="ECO:0007669"/>
    <property type="project" value="TreeGrafter"/>
</dbReference>
<keyword evidence="11" id="KW-0489">Methyltransferase</keyword>
<dbReference type="STRING" id="333138.LQ50_09940"/>
<dbReference type="EC" id="2.1.2.11" evidence="7"/>
<feature type="active site" description="Proton acceptor" evidence="7 8">
    <location>
        <position position="181"/>
    </location>
</feature>
<comment type="similarity">
    <text evidence="2 7">Belongs to the PanB family.</text>
</comment>
<dbReference type="Proteomes" id="UP000030832">
    <property type="component" value="Unassembled WGS sequence"/>
</dbReference>
<evidence type="ECO:0000256" key="5">
    <source>
        <dbReference type="ARBA" id="ARBA00022679"/>
    </source>
</evidence>
<comment type="function">
    <text evidence="6 7">Catalyzes the reversible reaction in which hydroxymethyl group from 5,10-methylenetetrahydrofolate is transferred onto alpha-ketoisovalerate to form ketopantoate.</text>
</comment>
<comment type="subcellular location">
    <subcellularLocation>
        <location evidence="7">Cytoplasm</location>
    </subcellularLocation>
</comment>
<comment type="caution">
    <text evidence="11">The sequence shown here is derived from an EMBL/GenBank/DDBJ whole genome shotgun (WGS) entry which is preliminary data.</text>
</comment>
<dbReference type="CDD" id="cd06557">
    <property type="entry name" value="KPHMT-like"/>
    <property type="match status" value="1"/>
</dbReference>
<dbReference type="InterPro" id="IPR040442">
    <property type="entry name" value="Pyrv_kinase-like_dom_sf"/>
</dbReference>
<evidence type="ECO:0000256" key="1">
    <source>
        <dbReference type="ARBA" id="ARBA00005033"/>
    </source>
</evidence>
<name>A0A0B0IHH7_9BACI</name>
<gene>
    <name evidence="7" type="primary">panB</name>
    <name evidence="11" type="ORF">LQ50_09940</name>
</gene>
<dbReference type="GO" id="GO:0032259">
    <property type="term" value="P:methylation"/>
    <property type="evidence" value="ECO:0007669"/>
    <property type="project" value="UniProtKB-KW"/>
</dbReference>
<dbReference type="NCBIfam" id="TIGR00222">
    <property type="entry name" value="panB"/>
    <property type="match status" value="1"/>
</dbReference>
<evidence type="ECO:0000256" key="2">
    <source>
        <dbReference type="ARBA" id="ARBA00008676"/>
    </source>
</evidence>
<proteinExistence type="inferred from homology"/>
<dbReference type="SUPFAM" id="SSF51621">
    <property type="entry name" value="Phosphoenolpyruvate/pyruvate domain"/>
    <property type="match status" value="1"/>
</dbReference>
<dbReference type="Gene3D" id="3.20.20.60">
    <property type="entry name" value="Phosphoenolpyruvate-binding domains"/>
    <property type="match status" value="1"/>
</dbReference>
<dbReference type="OrthoDB" id="9781789at2"/>
<comment type="catalytic activity">
    <reaction evidence="7">
        <text>(6R)-5,10-methylene-5,6,7,8-tetrahydrofolate + 3-methyl-2-oxobutanoate + H2O = 2-dehydropantoate + (6S)-5,6,7,8-tetrahydrofolate</text>
        <dbReference type="Rhea" id="RHEA:11824"/>
        <dbReference type="ChEBI" id="CHEBI:11561"/>
        <dbReference type="ChEBI" id="CHEBI:11851"/>
        <dbReference type="ChEBI" id="CHEBI:15377"/>
        <dbReference type="ChEBI" id="CHEBI:15636"/>
        <dbReference type="ChEBI" id="CHEBI:57453"/>
        <dbReference type="EC" id="2.1.2.11"/>
    </reaction>
</comment>
<protein>
    <recommendedName>
        <fullName evidence="7">3-methyl-2-oxobutanoate hydroxymethyltransferase</fullName>
        <ecNumber evidence="7">2.1.2.11</ecNumber>
    </recommendedName>
    <alternativeName>
        <fullName evidence="7">Ketopantoate hydroxymethyltransferase</fullName>
        <shortName evidence="7">KPHMT</shortName>
    </alternativeName>
</protein>
<accession>A0A0B0IHH7</accession>
<evidence type="ECO:0000256" key="6">
    <source>
        <dbReference type="ARBA" id="ARBA00056497"/>
    </source>
</evidence>
<evidence type="ECO:0000256" key="7">
    <source>
        <dbReference type="HAMAP-Rule" id="MF_00156"/>
    </source>
</evidence>
<feature type="binding site" evidence="7 10">
    <location>
        <position position="43"/>
    </location>
    <ligand>
        <name>Mg(2+)</name>
        <dbReference type="ChEBI" id="CHEBI:18420"/>
    </ligand>
</feature>
<evidence type="ECO:0000256" key="10">
    <source>
        <dbReference type="PIRSR" id="PIRSR000388-3"/>
    </source>
</evidence>
<dbReference type="PANTHER" id="PTHR20881:SF0">
    <property type="entry name" value="3-METHYL-2-OXOBUTANOATE HYDROXYMETHYLTRANSFERASE"/>
    <property type="match status" value="1"/>
</dbReference>
<keyword evidence="7" id="KW-0963">Cytoplasm</keyword>
<dbReference type="RefSeq" id="WP_034628452.1">
    <property type="nucleotide sequence ID" value="NZ_JRJU01000010.1"/>
</dbReference>
<keyword evidence="7 10" id="KW-0460">Magnesium</keyword>
<keyword evidence="4 7" id="KW-0566">Pantothenate biosynthesis</keyword>
<keyword evidence="12" id="KW-1185">Reference proteome</keyword>
<keyword evidence="7 10" id="KW-0479">Metal-binding</keyword>
<comment type="subunit">
    <text evidence="3 7">Homodecamer; pentamer of dimers.</text>
</comment>
<evidence type="ECO:0000256" key="3">
    <source>
        <dbReference type="ARBA" id="ARBA00011424"/>
    </source>
</evidence>
<evidence type="ECO:0000256" key="4">
    <source>
        <dbReference type="ARBA" id="ARBA00022655"/>
    </source>
</evidence>
<dbReference type="GO" id="GO:0008168">
    <property type="term" value="F:methyltransferase activity"/>
    <property type="evidence" value="ECO:0007669"/>
    <property type="project" value="UniProtKB-KW"/>
</dbReference>
<dbReference type="UniPathway" id="UPA00028">
    <property type="reaction ID" value="UER00003"/>
</dbReference>
<sequence>MKTTASFMKMKQRKDKITMMTAYDAPAARLVEQSGMDMILVGDSLGMVVLGYDSTVPVTIDDMVLHTKAARRGAQNTFIVTDMPFLTYHASLQDTFAHAKRLLQEGGASAVKLEGAGPVIETVAKLTEAGVPVMGHLGLTPQSVGVLGGYRVQGKDPESARKLLADAKALEEAGAFAIVVECVPEQVGEMLSEKCNIPIIGIGAGVDTDGQVLVYHDILGYGDVHVPKFVKSYANVSPIIEQALKLYVQEVKEQKFPAKEHSFTMSEEALSGLYGGVSK</sequence>
<dbReference type="GO" id="GO:0005737">
    <property type="term" value="C:cytoplasm"/>
    <property type="evidence" value="ECO:0007669"/>
    <property type="project" value="UniProtKB-SubCell"/>
</dbReference>
<evidence type="ECO:0000256" key="9">
    <source>
        <dbReference type="PIRSR" id="PIRSR000388-2"/>
    </source>
</evidence>
<dbReference type="GO" id="GO:0015940">
    <property type="term" value="P:pantothenate biosynthetic process"/>
    <property type="evidence" value="ECO:0007669"/>
    <property type="project" value="UniProtKB-UniRule"/>
</dbReference>
<dbReference type="eggNOG" id="COG0413">
    <property type="taxonomic scope" value="Bacteria"/>
</dbReference>
<evidence type="ECO:0000313" key="12">
    <source>
        <dbReference type="Proteomes" id="UP000030832"/>
    </source>
</evidence>
<feature type="binding site" evidence="7 10">
    <location>
        <position position="114"/>
    </location>
    <ligand>
        <name>Mg(2+)</name>
        <dbReference type="ChEBI" id="CHEBI:18420"/>
    </ligand>
</feature>
<feature type="binding site" evidence="7 9">
    <location>
        <position position="82"/>
    </location>
    <ligand>
        <name>3-methyl-2-oxobutanoate</name>
        <dbReference type="ChEBI" id="CHEBI:11851"/>
    </ligand>
</feature>
<keyword evidence="5 7" id="KW-0808">Transferase</keyword>
<dbReference type="Pfam" id="PF02548">
    <property type="entry name" value="Pantoate_transf"/>
    <property type="match status" value="1"/>
</dbReference>